<sequence length="231" mass="27374">MLEKEVKQYKRGNSFTYRIDLSKKDNFEGGEKVMILRISEYESYLNEIDDLKAKIDDNKNTISDLKQSRSEADSSINEIMEQRNQEISDKNKEIMELVEENKSAIAKCYEIIDEKDQLIKQANEEIRLERAKSDLAQQKAEENLLEERKRHDELVLEKDKELHNVNQQLQDTLKEIAYKDQLLTADRLLIDRYKNRSFIDRLLNRQPDDSDLQIDSKPKETYVLEAEKQNE</sequence>
<keyword evidence="1" id="KW-0175">Coiled coil</keyword>
<organism evidence="3 4">
    <name type="scientific">Methanobrevibacter olleyae</name>
    <dbReference type="NCBI Taxonomy" id="294671"/>
    <lineage>
        <taxon>Archaea</taxon>
        <taxon>Methanobacteriati</taxon>
        <taxon>Methanobacteriota</taxon>
        <taxon>Methanomada group</taxon>
        <taxon>Methanobacteria</taxon>
        <taxon>Methanobacteriales</taxon>
        <taxon>Methanobacteriaceae</taxon>
        <taxon>Methanobrevibacter</taxon>
    </lineage>
</organism>
<accession>A0A8T3VUZ4</accession>
<comment type="caution">
    <text evidence="3">The sequence shown here is derived from an EMBL/GenBank/DDBJ whole genome shotgun (WGS) entry which is preliminary data.</text>
</comment>
<dbReference type="EMBL" id="SUTG01000003">
    <property type="protein sequence ID" value="MBE6511775.1"/>
    <property type="molecule type" value="Genomic_DNA"/>
</dbReference>
<evidence type="ECO:0000313" key="4">
    <source>
        <dbReference type="Proteomes" id="UP000732619"/>
    </source>
</evidence>
<name>A0A8T3VUZ4_METOL</name>
<feature type="coiled-coil region" evidence="1">
    <location>
        <begin position="41"/>
        <end position="157"/>
    </location>
</feature>
<gene>
    <name evidence="3" type="ORF">E7Z75_01300</name>
</gene>
<protein>
    <submittedName>
        <fullName evidence="3">Uncharacterized protein</fullName>
    </submittedName>
</protein>
<evidence type="ECO:0000313" key="3">
    <source>
        <dbReference type="EMBL" id="MBE6511775.1"/>
    </source>
</evidence>
<evidence type="ECO:0000256" key="1">
    <source>
        <dbReference type="SAM" id="Coils"/>
    </source>
</evidence>
<dbReference type="Proteomes" id="UP000732619">
    <property type="component" value="Unassembled WGS sequence"/>
</dbReference>
<dbReference type="AlphaFoldDB" id="A0A8T3VUZ4"/>
<proteinExistence type="predicted"/>
<reference evidence="3" key="1">
    <citation type="submission" date="2019-04" db="EMBL/GenBank/DDBJ databases">
        <title>Evolution of Biomass-Degrading Anaerobic Consortia Revealed by Metagenomics.</title>
        <authorList>
            <person name="Peng X."/>
        </authorList>
    </citation>
    <scope>NUCLEOTIDE SEQUENCE</scope>
    <source>
        <strain evidence="3">SIG14</strain>
    </source>
</reference>
<evidence type="ECO:0000256" key="2">
    <source>
        <dbReference type="SAM" id="MobiDB-lite"/>
    </source>
</evidence>
<feature type="region of interest" description="Disordered" evidence="2">
    <location>
        <begin position="208"/>
        <end position="231"/>
    </location>
</feature>